<organism evidence="6 8">
    <name type="scientific">Bursaphelenchus xylophilus</name>
    <name type="common">Pinewood nematode worm</name>
    <name type="synonym">Aphelenchoides xylophilus</name>
    <dbReference type="NCBI Taxonomy" id="6326"/>
    <lineage>
        <taxon>Eukaryota</taxon>
        <taxon>Metazoa</taxon>
        <taxon>Ecdysozoa</taxon>
        <taxon>Nematoda</taxon>
        <taxon>Chromadorea</taxon>
        <taxon>Rhabditida</taxon>
        <taxon>Tylenchina</taxon>
        <taxon>Tylenchomorpha</taxon>
        <taxon>Aphelenchoidea</taxon>
        <taxon>Aphelenchoididae</taxon>
        <taxon>Bursaphelenchus</taxon>
    </lineage>
</organism>
<dbReference type="PANTHER" id="PTHR46432">
    <property type="entry name" value="F-BOX ONLY PROTEIN 42"/>
    <property type="match status" value="1"/>
</dbReference>
<dbReference type="InterPro" id="IPR052821">
    <property type="entry name" value="F-box_only_SRC"/>
</dbReference>
<dbReference type="eggNOG" id="KOG0379">
    <property type="taxonomic scope" value="Eukaryota"/>
</dbReference>
<evidence type="ECO:0000256" key="1">
    <source>
        <dbReference type="ARBA" id="ARBA00022441"/>
    </source>
</evidence>
<dbReference type="SMR" id="A0A1I7RZS8"/>
<dbReference type="EMBL" id="CAJFCV020000003">
    <property type="protein sequence ID" value="CAG9111732.1"/>
    <property type="molecule type" value="Genomic_DNA"/>
</dbReference>
<gene>
    <name evidence="4" type="ORF">BXYJ_LOCUS7820</name>
</gene>
<evidence type="ECO:0000259" key="3">
    <source>
        <dbReference type="Pfam" id="PF24981"/>
    </source>
</evidence>
<evidence type="ECO:0000313" key="7">
    <source>
        <dbReference type="Proteomes" id="UP000659654"/>
    </source>
</evidence>
<dbReference type="InterPro" id="IPR056737">
    <property type="entry name" value="Beta-prop_ATRN-MKLN-like"/>
</dbReference>
<evidence type="ECO:0000313" key="8">
    <source>
        <dbReference type="WBParaSite" id="BXY_0625000.1"/>
    </source>
</evidence>
<dbReference type="GO" id="GO:0019005">
    <property type="term" value="C:SCF ubiquitin ligase complex"/>
    <property type="evidence" value="ECO:0007669"/>
    <property type="project" value="TreeGrafter"/>
</dbReference>
<evidence type="ECO:0000313" key="6">
    <source>
        <dbReference type="Proteomes" id="UP000095284"/>
    </source>
</evidence>
<dbReference type="SUPFAM" id="SSF117281">
    <property type="entry name" value="Kelch motif"/>
    <property type="match status" value="1"/>
</dbReference>
<reference evidence="8" key="1">
    <citation type="submission" date="2016-11" db="UniProtKB">
        <authorList>
            <consortium name="WormBaseParasite"/>
        </authorList>
    </citation>
    <scope>IDENTIFICATION</scope>
</reference>
<proteinExistence type="predicted"/>
<dbReference type="WBParaSite" id="BXY_0625000.1">
    <property type="protein sequence ID" value="BXY_0625000.1"/>
    <property type="gene ID" value="BXY_0625000"/>
</dbReference>
<sequence length="579" mass="66895">MQIQPSLLSQRSRGFQRSKRLRWYEEASMNFGARFGHAMCFHKPQNRIYIFGGVNQNMAMLNDLRHFCLRKRRWSLDVYEYPQLDGPEAMSFATLLSYKDSLILFGVFVNDYGSSFRILVLDLISKQWNTIYRNKPTDVAGNTIGHSAVVMEEKVIFFGGITRWNEVTNRIFVYFPETTAIQVVDVDYPPIPRVLPALCVLDQRRILIIGGRSSLQQPFTRHEDAFQIDFDDEFKTAKCTKLEIENPEIFPPSVYAHTSTEDGKLIIVSTPARCSHVSVDSQYLQRLFQQGKATERFFDIKHEKLPLFLCLYRNKAAELGEIDHSSYPKPSNVYQFASAIKSFEHTAPIRLSTYIEDDQSFLETLNYSWRDAVATVERLRGFTMYAHDHFHCLLWLTRDHPTDKCNTHQGSMMCYKVGGCVYNSLRQFYSRETDDFVIGLLKTMYQLYCLSQGGYPTNSPFPPLQDDPEIITEPVISDEFPISRLLELQTLVPVHRTIIDTPLSSTFFTVDLNYVRETGKIRFSQQTPAFNSPHYQQYAPVVSTNYELFTCGGVDPMVNDVSFTMERPLILTNRTYTGY</sequence>
<dbReference type="Proteomes" id="UP000582659">
    <property type="component" value="Unassembled WGS sequence"/>
</dbReference>
<dbReference type="Proteomes" id="UP000095284">
    <property type="component" value="Unplaced"/>
</dbReference>
<dbReference type="AlphaFoldDB" id="A0A1I7RZS8"/>
<dbReference type="Pfam" id="PF24981">
    <property type="entry name" value="Beta-prop_ATRN-LZTR1"/>
    <property type="match status" value="1"/>
</dbReference>
<keyword evidence="2" id="KW-0677">Repeat</keyword>
<accession>A0A1I7RZS8</accession>
<keyword evidence="1" id="KW-0880">Kelch repeat</keyword>
<dbReference type="PANTHER" id="PTHR46432:SF1">
    <property type="entry name" value="F-BOX ONLY PROTEIN 42"/>
    <property type="match status" value="1"/>
</dbReference>
<dbReference type="Gene3D" id="2.120.10.80">
    <property type="entry name" value="Kelch-type beta propeller"/>
    <property type="match status" value="1"/>
</dbReference>
<reference evidence="5" key="2">
    <citation type="submission" date="2020-08" db="EMBL/GenBank/DDBJ databases">
        <authorList>
            <person name="Kikuchi T."/>
        </authorList>
    </citation>
    <scope>NUCLEOTIDE SEQUENCE</scope>
    <source>
        <strain evidence="4">Ka4C1</strain>
    </source>
</reference>
<dbReference type="Proteomes" id="UP000659654">
    <property type="component" value="Unassembled WGS sequence"/>
</dbReference>
<evidence type="ECO:0000313" key="5">
    <source>
        <dbReference type="EMBL" id="CAG9111732.1"/>
    </source>
</evidence>
<protein>
    <submittedName>
        <fullName evidence="4">(pine wood nematode) hypothetical protein</fullName>
    </submittedName>
</protein>
<dbReference type="EMBL" id="CAJFDI010000003">
    <property type="protein sequence ID" value="CAD5223120.1"/>
    <property type="molecule type" value="Genomic_DNA"/>
</dbReference>
<name>A0A1I7RZS8_BURXY</name>
<dbReference type="GO" id="GO:1990756">
    <property type="term" value="F:ubiquitin-like ligase-substrate adaptor activity"/>
    <property type="evidence" value="ECO:0007669"/>
    <property type="project" value="TreeGrafter"/>
</dbReference>
<evidence type="ECO:0000256" key="2">
    <source>
        <dbReference type="ARBA" id="ARBA00022737"/>
    </source>
</evidence>
<keyword evidence="7" id="KW-1185">Reference proteome</keyword>
<feature type="domain" description="Attractin/MKLN-like beta-propeller" evidence="3">
    <location>
        <begin position="26"/>
        <end position="230"/>
    </location>
</feature>
<dbReference type="InterPro" id="IPR015915">
    <property type="entry name" value="Kelch-typ_b-propeller"/>
</dbReference>
<dbReference type="OrthoDB" id="9973021at2759"/>
<evidence type="ECO:0000313" key="4">
    <source>
        <dbReference type="EMBL" id="CAD5223120.1"/>
    </source>
</evidence>